<name>A0A926NAS0_9BACL</name>
<dbReference type="AlphaFoldDB" id="A0A926NAS0"/>
<dbReference type="InterPro" id="IPR027417">
    <property type="entry name" value="P-loop_NTPase"/>
</dbReference>
<dbReference type="EMBL" id="JACXAH010000008">
    <property type="protein sequence ID" value="MBD1372190.1"/>
    <property type="molecule type" value="Genomic_DNA"/>
</dbReference>
<dbReference type="SUPFAM" id="SSF52540">
    <property type="entry name" value="P-loop containing nucleoside triphosphate hydrolases"/>
    <property type="match status" value="1"/>
</dbReference>
<sequence length="525" mass="61684">MDYQFYRLAGENEIQFSISLATDILYWQRQNKAVIYLGTTESFADVSVIQNEKEMPALHTKKIMLQQIQMDLVKSGLDDLLHYLQGRMLKYAEIQHFVIQNGKIPPTLLNDILQLAQLEGKVKLVSGVVTEGARMRWFCNRCKSGYKDIVNATCKLCENTCVRCMRCLKIGESKSCQPVYIFQNDIKQAENKKTQLSISYQITPLQEHAVARVQLFLNSKLEKLHLWSVVDSGRTTILIYALLEMLKKNKVIGWVIAHVDHLKEKYEQLSEMLKQTSICAIGGDNEYRYWDRAQIYLVTKYQLYRFHHFFDVIIVDSVYVQRMSDDFALQQVIKRTCTERAKTIFLTNTKPYQFHKIHRDVKQDWIHIAARYHGEPVTVPRLVYVNNLKDKLYRKKEIFQIRQIISSMQRSDSLLFIVRNERAGHMLSSWFQQLDKQKSNLISILIAPVMKHAVKRYTHIVVIEAESTQYSDARLFHLASCVRRGRLYLVSNEKTIKLMKLIQQIKIQNYFAEKRGFEYKKVKRK</sequence>
<accession>A0A926NAS0</accession>
<comment type="caution">
    <text evidence="1">The sequence shown here is derived from an EMBL/GenBank/DDBJ whole genome shotgun (WGS) entry which is preliminary data.</text>
</comment>
<gene>
    <name evidence="1" type="ORF">IC620_07415</name>
</gene>
<reference evidence="2" key="1">
    <citation type="submission" date="2022-10" db="EMBL/GenBank/DDBJ databases">
        <title>A novel bacterium of genus Hazenella, isolated from South China Sea.</title>
        <authorList>
            <person name="Huang H."/>
            <person name="Mo K."/>
            <person name="Hu Y."/>
        </authorList>
    </citation>
    <scope>NUCLEOTIDE SEQUENCE [LARGE SCALE GENOMIC DNA]</scope>
    <source>
        <strain evidence="2">IB182357</strain>
    </source>
</reference>
<evidence type="ECO:0000313" key="2">
    <source>
        <dbReference type="Proteomes" id="UP000661691"/>
    </source>
</evidence>
<protein>
    <submittedName>
        <fullName evidence="1">Uncharacterized protein</fullName>
    </submittedName>
</protein>
<organism evidence="1 2">
    <name type="scientific">Polycladospora coralii</name>
    <dbReference type="NCBI Taxonomy" id="2771432"/>
    <lineage>
        <taxon>Bacteria</taxon>
        <taxon>Bacillati</taxon>
        <taxon>Bacillota</taxon>
        <taxon>Bacilli</taxon>
        <taxon>Bacillales</taxon>
        <taxon>Thermoactinomycetaceae</taxon>
        <taxon>Polycladospora</taxon>
    </lineage>
</organism>
<proteinExistence type="predicted"/>
<keyword evidence="2" id="KW-1185">Reference proteome</keyword>
<dbReference type="RefSeq" id="WP_191141893.1">
    <property type="nucleotide sequence ID" value="NZ_JACXAH010000008.1"/>
</dbReference>
<evidence type="ECO:0000313" key="1">
    <source>
        <dbReference type="EMBL" id="MBD1372190.1"/>
    </source>
</evidence>
<dbReference type="Proteomes" id="UP000661691">
    <property type="component" value="Unassembled WGS sequence"/>
</dbReference>